<dbReference type="GO" id="GO:0000974">
    <property type="term" value="C:Prp19 complex"/>
    <property type="evidence" value="ECO:0007669"/>
    <property type="project" value="TreeGrafter"/>
</dbReference>
<organism evidence="8 9">
    <name type="scientific">Ustilaginoidea virens</name>
    <name type="common">Rice false smut fungus</name>
    <name type="synonym">Villosiclava virens</name>
    <dbReference type="NCBI Taxonomy" id="1159556"/>
    <lineage>
        <taxon>Eukaryota</taxon>
        <taxon>Fungi</taxon>
        <taxon>Dikarya</taxon>
        <taxon>Ascomycota</taxon>
        <taxon>Pezizomycotina</taxon>
        <taxon>Sordariomycetes</taxon>
        <taxon>Hypocreomycetidae</taxon>
        <taxon>Hypocreales</taxon>
        <taxon>Clavicipitaceae</taxon>
        <taxon>Ustilaginoidea</taxon>
    </lineage>
</organism>
<reference evidence="9" key="1">
    <citation type="journal article" date="2016" name="Genome Announc.">
        <title>Genome sequence of Ustilaginoidea virens IPU010, a rice pathogenic fungus causing false smut.</title>
        <authorList>
            <person name="Kumagai T."/>
            <person name="Ishii T."/>
            <person name="Terai G."/>
            <person name="Umemura M."/>
            <person name="Machida M."/>
            <person name="Asai K."/>
        </authorList>
    </citation>
    <scope>NUCLEOTIDE SEQUENCE [LARGE SCALE GENOMIC DNA]</scope>
    <source>
        <strain evidence="9">IPU010</strain>
    </source>
</reference>
<keyword evidence="7" id="KW-0175">Coiled coil</keyword>
<keyword evidence="5" id="KW-0508">mRNA splicing</keyword>
<dbReference type="Proteomes" id="UP000054053">
    <property type="component" value="Unassembled WGS sequence"/>
</dbReference>
<dbReference type="GO" id="GO:0006397">
    <property type="term" value="P:mRNA processing"/>
    <property type="evidence" value="ECO:0007669"/>
    <property type="project" value="UniProtKB-KW"/>
</dbReference>
<keyword evidence="4" id="KW-0747">Spliceosome</keyword>
<dbReference type="PANTHER" id="PTHR13296:SF0">
    <property type="entry name" value="PRE-MRNA-SPLICING FACTOR SPF27"/>
    <property type="match status" value="1"/>
</dbReference>
<name>A0A1B5KWA8_USTVR</name>
<comment type="similarity">
    <text evidence="2">Belongs to the SPF27 family.</text>
</comment>
<evidence type="ECO:0000256" key="6">
    <source>
        <dbReference type="ARBA" id="ARBA00023242"/>
    </source>
</evidence>
<feature type="coiled-coil region" evidence="7">
    <location>
        <begin position="97"/>
        <end position="124"/>
    </location>
</feature>
<dbReference type="AlphaFoldDB" id="A0A1B5KWA8"/>
<dbReference type="EMBL" id="BBTG02000023">
    <property type="protein sequence ID" value="GAO15316.1"/>
    <property type="molecule type" value="Genomic_DNA"/>
</dbReference>
<dbReference type="GO" id="GO:0071011">
    <property type="term" value="C:precatalytic spliceosome"/>
    <property type="evidence" value="ECO:0007669"/>
    <property type="project" value="TreeGrafter"/>
</dbReference>
<evidence type="ECO:0000256" key="5">
    <source>
        <dbReference type="ARBA" id="ARBA00023187"/>
    </source>
</evidence>
<sequence>MGNAGREHGHDIAAGDAAVAAPAVMMPPGQMPLYARNQRSLPCNATASMVLPPPGTPPADLRPVLARAFASAQYLAARGDNLALLDRHGPPAWLLANYHLESEVRALEAELADTRRRIDQVNHERATRQAGVKPELDGLEEAWRKGLGRVLETEVAVDEVKAQIRQELRRRNAGPA</sequence>
<evidence type="ECO:0008006" key="10">
    <source>
        <dbReference type="Google" id="ProtNLM"/>
    </source>
</evidence>
<keyword evidence="3" id="KW-0507">mRNA processing</keyword>
<evidence type="ECO:0000256" key="2">
    <source>
        <dbReference type="ARBA" id="ARBA00010788"/>
    </source>
</evidence>
<evidence type="ECO:0000256" key="3">
    <source>
        <dbReference type="ARBA" id="ARBA00022664"/>
    </source>
</evidence>
<dbReference type="Pfam" id="PF05700">
    <property type="entry name" value="BCAS2"/>
    <property type="match status" value="1"/>
</dbReference>
<comment type="caution">
    <text evidence="8">The sequence shown here is derived from an EMBL/GenBank/DDBJ whole genome shotgun (WGS) entry which is preliminary data.</text>
</comment>
<evidence type="ECO:0000256" key="7">
    <source>
        <dbReference type="SAM" id="Coils"/>
    </source>
</evidence>
<evidence type="ECO:0000256" key="4">
    <source>
        <dbReference type="ARBA" id="ARBA00022728"/>
    </source>
</evidence>
<accession>A0A1B5KWA8</accession>
<protein>
    <recommendedName>
        <fullName evidence="10">BCAS2 family protein</fullName>
    </recommendedName>
</protein>
<dbReference type="GO" id="GO:0071013">
    <property type="term" value="C:catalytic step 2 spliceosome"/>
    <property type="evidence" value="ECO:0007669"/>
    <property type="project" value="TreeGrafter"/>
</dbReference>
<evidence type="ECO:0000313" key="8">
    <source>
        <dbReference type="EMBL" id="GAO15316.1"/>
    </source>
</evidence>
<evidence type="ECO:0000256" key="1">
    <source>
        <dbReference type="ARBA" id="ARBA00004123"/>
    </source>
</evidence>
<proteinExistence type="inferred from homology"/>
<keyword evidence="6" id="KW-0539">Nucleus</keyword>
<evidence type="ECO:0000313" key="9">
    <source>
        <dbReference type="Proteomes" id="UP000054053"/>
    </source>
</evidence>
<comment type="subcellular location">
    <subcellularLocation>
        <location evidence="1">Nucleus</location>
    </subcellularLocation>
</comment>
<dbReference type="InterPro" id="IPR008409">
    <property type="entry name" value="SPF27"/>
</dbReference>
<dbReference type="PANTHER" id="PTHR13296">
    <property type="entry name" value="BCAS2 PROTEIN"/>
    <property type="match status" value="1"/>
</dbReference>
<dbReference type="GO" id="GO:0008380">
    <property type="term" value="P:RNA splicing"/>
    <property type="evidence" value="ECO:0007669"/>
    <property type="project" value="UniProtKB-KW"/>
</dbReference>
<gene>
    <name evidence="8" type="ORF">UVI_02041390</name>
</gene>